<dbReference type="EMBL" id="JACCFW010000001">
    <property type="protein sequence ID" value="NYJ73965.1"/>
    <property type="molecule type" value="Genomic_DNA"/>
</dbReference>
<evidence type="ECO:0000256" key="3">
    <source>
        <dbReference type="ARBA" id="ARBA00022676"/>
    </source>
</evidence>
<dbReference type="Proteomes" id="UP000571817">
    <property type="component" value="Unassembled WGS sequence"/>
</dbReference>
<gene>
    <name evidence="6" type="ORF">HNR15_000928</name>
</gene>
<keyword evidence="7" id="KW-1185">Reference proteome</keyword>
<accession>A0A853DIE3</accession>
<comment type="pathway">
    <text evidence="1">Cell wall biogenesis; cell wall polysaccharide biosynthesis.</text>
</comment>
<keyword evidence="5" id="KW-1133">Transmembrane helix</keyword>
<evidence type="ECO:0000256" key="5">
    <source>
        <dbReference type="SAM" id="Phobius"/>
    </source>
</evidence>
<dbReference type="PANTHER" id="PTHR43179">
    <property type="entry name" value="RHAMNOSYLTRANSFERASE WBBL"/>
    <property type="match status" value="1"/>
</dbReference>
<keyword evidence="4 6" id="KW-0808">Transferase</keyword>
<feature type="transmembrane region" description="Helical" evidence="5">
    <location>
        <begin position="764"/>
        <end position="784"/>
    </location>
</feature>
<comment type="caution">
    <text evidence="6">The sequence shown here is derived from an EMBL/GenBank/DDBJ whole genome shotgun (WGS) entry which is preliminary data.</text>
</comment>
<protein>
    <submittedName>
        <fullName evidence="6">GT2 family glycosyltransferase</fullName>
    </submittedName>
</protein>
<dbReference type="GO" id="GO:0016757">
    <property type="term" value="F:glycosyltransferase activity"/>
    <property type="evidence" value="ECO:0007669"/>
    <property type="project" value="UniProtKB-KW"/>
</dbReference>
<proteinExistence type="inferred from homology"/>
<feature type="transmembrane region" description="Helical" evidence="5">
    <location>
        <begin position="575"/>
        <end position="608"/>
    </location>
</feature>
<dbReference type="Gene3D" id="3.90.550.10">
    <property type="entry name" value="Spore Coat Polysaccharide Biosynthesis Protein SpsA, Chain A"/>
    <property type="match status" value="1"/>
</dbReference>
<evidence type="ECO:0000313" key="6">
    <source>
        <dbReference type="EMBL" id="NYJ73965.1"/>
    </source>
</evidence>
<sequence>MTALLVVRGGHIDGLDRPAFLDATCAALIEQTRPPDRLVVVDATADRMMHGYIDDHERLRGAYPQVSVVAVPRDAPFAAMVDTAVDALPAPGEDLVVARRTGGRAGRRPVRPRDRTHWLWLLHEDSAPDPTALAELTAVVAQSERVGIAGCKVVDAADPTVLLDIGTDVTRTGRHVGAAAGETDQGQQDHRRDVLSVSSAGMLVRQDTYNTLGGFDPAFDGEGDGLDLGWRAHLIGHSVVVVPAARVRQVAGDAGRDATTLRRHRQVALARASLLGMPFLAIWTALSSLLLTLVLLLGKRPRRAAVELAQATAPLGMLRILGARGRFFRRGTTRRRNLRGLFVPAAGALRAAYDGLRDGAGGRSRGAMARDAGAAETGPVPAVAEELRVERGPLARSVLGPAGLVVLLLAIASGVLWRDLLTSGALTGTGRGLTGGQLLPFDTDATGIWRTYRDAWVGPGLGHPATDAPYLLVLAPLAWLVGLLPWIDHDAAGGVAVAWLLFAAMPLSGLAAYRAGRVATDARWPRLAVALLWATLPTLTTAVAQGRLGAVVGHILLPFALAGTLAALRRGASGAVTFAAVLAVALTGAFSPVLLMVCSAVALAGVLLAPGVGRLRALAVFIVPWLLLGPWSRDVLTGDRRGLLAGPGALDPTRGGGVHPWQLALLHPGGPGSYAVLASIPVLAIGLIGLVRTGLGRSGAALIGVGLLGLGAALAAPHVLLAATSRGDATPWTGPALDVYGFALLAAGLLGIAGLGAGRWRPWVHGLTAVACVGACAVAGFGVWTASATALTPVVSSLPSVVQRQLTSGPAPRALLLTAASDGAVTYQLIGRETGLPARDLRSPYPSYDARTAAAARVLTSTGASGRTEGSRLMHQLGVEYVVVRGVAAVRRLDAPLSTTAGLTQLSAGRSSSVWRVEPTSTTGGDEVGSSRLVILQGGRPTTELVSRAQHGRTDLTVPAGAPGRTLVLSEGSGWTEHGRVALDGRVLSASPGADQPTYVLPAGGGHLVVETGVRHEWLAWMQLGLLIVVLYLAIPFGTRRPRTEQVSGT</sequence>
<keyword evidence="5" id="KW-0472">Membrane</keyword>
<feature type="transmembrane region" description="Helical" evidence="5">
    <location>
        <begin position="274"/>
        <end position="297"/>
    </location>
</feature>
<feature type="transmembrane region" description="Helical" evidence="5">
    <location>
        <begin position="698"/>
        <end position="719"/>
    </location>
</feature>
<feature type="transmembrane region" description="Helical" evidence="5">
    <location>
        <begin position="739"/>
        <end position="757"/>
    </location>
</feature>
<feature type="transmembrane region" description="Helical" evidence="5">
    <location>
        <begin position="1018"/>
        <end position="1035"/>
    </location>
</feature>
<feature type="transmembrane region" description="Helical" evidence="5">
    <location>
        <begin position="551"/>
        <end position="569"/>
    </location>
</feature>
<keyword evidence="3" id="KW-0328">Glycosyltransferase</keyword>
<evidence type="ECO:0000256" key="2">
    <source>
        <dbReference type="ARBA" id="ARBA00006739"/>
    </source>
</evidence>
<dbReference type="Pfam" id="PF13641">
    <property type="entry name" value="Glyco_tranf_2_3"/>
    <property type="match status" value="1"/>
</dbReference>
<evidence type="ECO:0000313" key="7">
    <source>
        <dbReference type="Proteomes" id="UP000571817"/>
    </source>
</evidence>
<organism evidence="6 7">
    <name type="scientific">Allobranchiibius huperziae</name>
    <dbReference type="NCBI Taxonomy" id="1874116"/>
    <lineage>
        <taxon>Bacteria</taxon>
        <taxon>Bacillati</taxon>
        <taxon>Actinomycetota</taxon>
        <taxon>Actinomycetes</taxon>
        <taxon>Micrococcales</taxon>
        <taxon>Dermacoccaceae</taxon>
        <taxon>Allobranchiibius</taxon>
    </lineage>
</organism>
<feature type="transmembrane region" description="Helical" evidence="5">
    <location>
        <begin position="398"/>
        <end position="417"/>
    </location>
</feature>
<name>A0A853DIE3_9MICO</name>
<dbReference type="InterPro" id="IPR029044">
    <property type="entry name" value="Nucleotide-diphossugar_trans"/>
</dbReference>
<dbReference type="RefSeq" id="WP_179479540.1">
    <property type="nucleotide sequence ID" value="NZ_JACCFW010000001.1"/>
</dbReference>
<dbReference type="PANTHER" id="PTHR43179:SF12">
    <property type="entry name" value="GALACTOFURANOSYLTRANSFERASE GLFT2"/>
    <property type="match status" value="1"/>
</dbReference>
<keyword evidence="5" id="KW-0812">Transmembrane</keyword>
<dbReference type="AlphaFoldDB" id="A0A853DIE3"/>
<feature type="transmembrane region" description="Helical" evidence="5">
    <location>
        <begin position="494"/>
        <end position="515"/>
    </location>
</feature>
<evidence type="ECO:0000256" key="4">
    <source>
        <dbReference type="ARBA" id="ARBA00022679"/>
    </source>
</evidence>
<feature type="transmembrane region" description="Helical" evidence="5">
    <location>
        <begin position="672"/>
        <end position="691"/>
    </location>
</feature>
<reference evidence="6 7" key="1">
    <citation type="submission" date="2020-07" db="EMBL/GenBank/DDBJ databases">
        <title>Sequencing the genomes of 1000 actinobacteria strains.</title>
        <authorList>
            <person name="Klenk H.-P."/>
        </authorList>
    </citation>
    <scope>NUCLEOTIDE SEQUENCE [LARGE SCALE GENOMIC DNA]</scope>
    <source>
        <strain evidence="6 7">DSM 29531</strain>
    </source>
</reference>
<evidence type="ECO:0000256" key="1">
    <source>
        <dbReference type="ARBA" id="ARBA00004776"/>
    </source>
</evidence>
<dbReference type="SUPFAM" id="SSF53448">
    <property type="entry name" value="Nucleotide-diphospho-sugar transferases"/>
    <property type="match status" value="1"/>
</dbReference>
<comment type="similarity">
    <text evidence="2">Belongs to the glycosyltransferase 2 family.</text>
</comment>
<feature type="transmembrane region" description="Helical" evidence="5">
    <location>
        <begin position="615"/>
        <end position="632"/>
    </location>
</feature>